<protein>
    <submittedName>
        <fullName evidence="2">YfaZ family protein</fullName>
    </submittedName>
</protein>
<evidence type="ECO:0000256" key="1">
    <source>
        <dbReference type="SAM" id="SignalP"/>
    </source>
</evidence>
<comment type="caution">
    <text evidence="2">The sequence shown here is derived from an EMBL/GenBank/DDBJ whole genome shotgun (WGS) entry which is preliminary data.</text>
</comment>
<dbReference type="AlphaFoldDB" id="A0A9X2WQF5"/>
<name>A0A9X2WQF5_9GAMM</name>
<keyword evidence="3" id="KW-1185">Reference proteome</keyword>
<dbReference type="Pfam" id="PF07437">
    <property type="entry name" value="YfaZ"/>
    <property type="match status" value="1"/>
</dbReference>
<dbReference type="InterPro" id="IPR009998">
    <property type="entry name" value="YfaZ"/>
</dbReference>
<gene>
    <name evidence="2" type="ORF">NE535_16625</name>
</gene>
<accession>A0A9X2WQF5</accession>
<sequence length="178" mass="19514">MKRYYFSAMFLAGVSTSAFAGDFNFEVSEHVVSADVKTNISPNINMGAGYTYSDNKDQLVQFSMHMAHQSGPHSFEVGPKFVKAWMDQGPNATVLAVGGEYGLQIAKNTTLNVAAYYAPSVLSFADSSGYFEYEGKAQYHFNPNMAIFVGYRKSSFDFESAPNSTFQEGIFIGGKASF</sequence>
<reference evidence="2" key="1">
    <citation type="journal article" date="2023" name="Int. J. Syst. Evol. Microbiol.">
        <title>&lt;i&gt;Shewanella septentrionalis&lt;/i&gt; sp. nov. and &lt;i&gt;Shewanella holmiensis&lt;/i&gt; sp. nov., isolated from Baltic Sea water and sediments.</title>
        <authorList>
            <person name="Martin-Rodriguez A.J."/>
            <person name="Thorell K."/>
            <person name="Joffre E."/>
            <person name="Jensie-Markopoulos S."/>
            <person name="Moore E.R.B."/>
            <person name="Sjoling A."/>
        </authorList>
    </citation>
    <scope>NUCLEOTIDE SEQUENCE</scope>
    <source>
        <strain evidence="2">SP1S2-7</strain>
    </source>
</reference>
<feature type="chain" id="PRO_5040736238" evidence="1">
    <location>
        <begin position="21"/>
        <end position="178"/>
    </location>
</feature>
<dbReference type="Proteomes" id="UP001155546">
    <property type="component" value="Unassembled WGS sequence"/>
</dbReference>
<keyword evidence="1" id="KW-0732">Signal</keyword>
<dbReference type="EMBL" id="JAMTCD010000029">
    <property type="protein sequence ID" value="MCT7943394.1"/>
    <property type="molecule type" value="Genomic_DNA"/>
</dbReference>
<evidence type="ECO:0000313" key="3">
    <source>
        <dbReference type="Proteomes" id="UP001155546"/>
    </source>
</evidence>
<proteinExistence type="predicted"/>
<dbReference type="RefSeq" id="WP_261299728.1">
    <property type="nucleotide sequence ID" value="NZ_JAMTCD010000029.1"/>
</dbReference>
<organism evidence="2 3">
    <name type="scientific">Shewanella holmiensis</name>
    <dbReference type="NCBI Taxonomy" id="2952222"/>
    <lineage>
        <taxon>Bacteria</taxon>
        <taxon>Pseudomonadati</taxon>
        <taxon>Pseudomonadota</taxon>
        <taxon>Gammaproteobacteria</taxon>
        <taxon>Alteromonadales</taxon>
        <taxon>Shewanellaceae</taxon>
        <taxon>Shewanella</taxon>
    </lineage>
</organism>
<evidence type="ECO:0000313" key="2">
    <source>
        <dbReference type="EMBL" id="MCT7943394.1"/>
    </source>
</evidence>
<dbReference type="SUPFAM" id="SSF56935">
    <property type="entry name" value="Porins"/>
    <property type="match status" value="1"/>
</dbReference>
<feature type="signal peptide" evidence="1">
    <location>
        <begin position="1"/>
        <end position="20"/>
    </location>
</feature>